<dbReference type="GeneID" id="63806865"/>
<evidence type="ECO:0000313" key="7">
    <source>
        <dbReference type="Proteomes" id="UP000193922"/>
    </source>
</evidence>
<proteinExistence type="predicted"/>
<name>A0A1Y1WGH9_9FUNG</name>
<evidence type="ECO:0000313" key="6">
    <source>
        <dbReference type="EMBL" id="ORX72448.1"/>
    </source>
</evidence>
<dbReference type="RefSeq" id="XP_040745872.1">
    <property type="nucleotide sequence ID" value="XM_040890217.1"/>
</dbReference>
<comment type="subcellular location">
    <subcellularLocation>
        <location evidence="1">Mitochondrion inner membrane</location>
    </subcellularLocation>
</comment>
<gene>
    <name evidence="6" type="ORF">DL89DRAFT_291611</name>
</gene>
<keyword evidence="5" id="KW-1133">Transmembrane helix</keyword>
<comment type="caution">
    <text evidence="6">The sequence shown here is derived from an EMBL/GenBank/DDBJ whole genome shotgun (WGS) entry which is preliminary data.</text>
</comment>
<evidence type="ECO:0000256" key="3">
    <source>
        <dbReference type="ARBA" id="ARBA00023128"/>
    </source>
</evidence>
<dbReference type="Proteomes" id="UP000193922">
    <property type="component" value="Unassembled WGS sequence"/>
</dbReference>
<dbReference type="AlphaFoldDB" id="A0A1Y1WGH9"/>
<feature type="transmembrane region" description="Helical" evidence="5">
    <location>
        <begin position="26"/>
        <end position="47"/>
    </location>
</feature>
<sequence>MGILDKQRFYHNGHSPIYLRTAGSRLVVRGIFGLIIGGTLLSVVQLGRVIGGAKPSK</sequence>
<keyword evidence="7" id="KW-1185">Reference proteome</keyword>
<dbReference type="Pfam" id="PF02238">
    <property type="entry name" value="COX7a"/>
    <property type="match status" value="1"/>
</dbReference>
<dbReference type="GO" id="GO:0005743">
    <property type="term" value="C:mitochondrial inner membrane"/>
    <property type="evidence" value="ECO:0007669"/>
    <property type="project" value="UniProtKB-SubCell"/>
</dbReference>
<protein>
    <submittedName>
        <fullName evidence="6">Uncharacterized protein</fullName>
    </submittedName>
</protein>
<organism evidence="6 7">
    <name type="scientific">Linderina pennispora</name>
    <dbReference type="NCBI Taxonomy" id="61395"/>
    <lineage>
        <taxon>Eukaryota</taxon>
        <taxon>Fungi</taxon>
        <taxon>Fungi incertae sedis</taxon>
        <taxon>Zoopagomycota</taxon>
        <taxon>Kickxellomycotina</taxon>
        <taxon>Kickxellomycetes</taxon>
        <taxon>Kickxellales</taxon>
        <taxon>Kickxellaceae</taxon>
        <taxon>Linderina</taxon>
    </lineage>
</organism>
<keyword evidence="5" id="KW-0812">Transmembrane</keyword>
<dbReference type="InterPro" id="IPR039297">
    <property type="entry name" value="COX7a"/>
</dbReference>
<evidence type="ECO:0000256" key="4">
    <source>
        <dbReference type="ARBA" id="ARBA00023136"/>
    </source>
</evidence>
<accession>A0A1Y1WGH9</accession>
<evidence type="ECO:0000256" key="1">
    <source>
        <dbReference type="ARBA" id="ARBA00004273"/>
    </source>
</evidence>
<keyword evidence="2" id="KW-0999">Mitochondrion inner membrane</keyword>
<evidence type="ECO:0000256" key="5">
    <source>
        <dbReference type="SAM" id="Phobius"/>
    </source>
</evidence>
<dbReference type="EMBL" id="MCFD01000003">
    <property type="protein sequence ID" value="ORX72448.1"/>
    <property type="molecule type" value="Genomic_DNA"/>
</dbReference>
<keyword evidence="3" id="KW-0496">Mitochondrion</keyword>
<reference evidence="6 7" key="1">
    <citation type="submission" date="2016-07" db="EMBL/GenBank/DDBJ databases">
        <title>Pervasive Adenine N6-methylation of Active Genes in Fungi.</title>
        <authorList>
            <consortium name="DOE Joint Genome Institute"/>
            <person name="Mondo S.J."/>
            <person name="Dannebaum R.O."/>
            <person name="Kuo R.C."/>
            <person name="Labutti K."/>
            <person name="Haridas S."/>
            <person name="Kuo A."/>
            <person name="Salamov A."/>
            <person name="Ahrendt S.R."/>
            <person name="Lipzen A."/>
            <person name="Sullivan W."/>
            <person name="Andreopoulos W.B."/>
            <person name="Clum A."/>
            <person name="Lindquist E."/>
            <person name="Daum C."/>
            <person name="Ramamoorthy G.K."/>
            <person name="Gryganskyi A."/>
            <person name="Culley D."/>
            <person name="Magnuson J.K."/>
            <person name="James T.Y."/>
            <person name="O'Malley M.A."/>
            <person name="Stajich J.E."/>
            <person name="Spatafora J.W."/>
            <person name="Visel A."/>
            <person name="Grigoriev I.V."/>
        </authorList>
    </citation>
    <scope>NUCLEOTIDE SEQUENCE [LARGE SCALE GENOMIC DNA]</scope>
    <source>
        <strain evidence="6 7">ATCC 12442</strain>
    </source>
</reference>
<keyword evidence="4 5" id="KW-0472">Membrane</keyword>
<evidence type="ECO:0000256" key="2">
    <source>
        <dbReference type="ARBA" id="ARBA00022792"/>
    </source>
</evidence>